<evidence type="ECO:0000313" key="12">
    <source>
        <dbReference type="EMBL" id="KRN79052.1"/>
    </source>
</evidence>
<dbReference type="FunFam" id="3.40.50.300:FF:000319">
    <property type="entry name" value="DNA repair protein RecN"/>
    <property type="match status" value="1"/>
</dbReference>
<evidence type="ECO:0000256" key="10">
    <source>
        <dbReference type="SAM" id="Coils"/>
    </source>
</evidence>
<dbReference type="GeneID" id="61250337"/>
<dbReference type="GO" id="GO:0006310">
    <property type="term" value="P:DNA recombination"/>
    <property type="evidence" value="ECO:0007669"/>
    <property type="project" value="InterPro"/>
</dbReference>
<dbReference type="PANTHER" id="PTHR11059">
    <property type="entry name" value="DNA REPAIR PROTEIN RECN"/>
    <property type="match status" value="1"/>
</dbReference>
<comment type="caution">
    <text evidence="12">The sequence shown here is derived from an EMBL/GenBank/DDBJ whole genome shotgun (WGS) entry which is preliminary data.</text>
</comment>
<dbReference type="InterPro" id="IPR027417">
    <property type="entry name" value="P-loop_NTPase"/>
</dbReference>
<dbReference type="RefSeq" id="WP_056997625.1">
    <property type="nucleotide sequence ID" value="NZ_FUXS01000001.1"/>
</dbReference>
<dbReference type="GO" id="GO:0005524">
    <property type="term" value="F:ATP binding"/>
    <property type="evidence" value="ECO:0007669"/>
    <property type="project" value="UniProtKB-KW"/>
</dbReference>
<dbReference type="GO" id="GO:0009432">
    <property type="term" value="P:SOS response"/>
    <property type="evidence" value="ECO:0007669"/>
    <property type="project" value="TreeGrafter"/>
</dbReference>
<dbReference type="GO" id="GO:0043590">
    <property type="term" value="C:bacterial nucleoid"/>
    <property type="evidence" value="ECO:0007669"/>
    <property type="project" value="TreeGrafter"/>
</dbReference>
<dbReference type="AlphaFoldDB" id="A0A0R2JVJ6"/>
<evidence type="ECO:0000256" key="4">
    <source>
        <dbReference type="ARBA" id="ARBA00022741"/>
    </source>
</evidence>
<dbReference type="PIRSF" id="PIRSF003128">
    <property type="entry name" value="RecN"/>
    <property type="match status" value="1"/>
</dbReference>
<dbReference type="Proteomes" id="UP000051565">
    <property type="component" value="Unassembled WGS sequence"/>
</dbReference>
<dbReference type="FunFam" id="3.40.50.300:FF:000356">
    <property type="entry name" value="DNA repair protein RecN"/>
    <property type="match status" value="1"/>
</dbReference>
<evidence type="ECO:0000256" key="5">
    <source>
        <dbReference type="ARBA" id="ARBA00022763"/>
    </source>
</evidence>
<name>A0A0R2JVJ6_9LACO</name>
<dbReference type="PATRIC" id="fig|1122148.6.peg.476"/>
<dbReference type="STRING" id="53444.AYR59_05730"/>
<evidence type="ECO:0000256" key="7">
    <source>
        <dbReference type="ARBA" id="ARBA00023204"/>
    </source>
</evidence>
<dbReference type="InterPro" id="IPR003395">
    <property type="entry name" value="RecF/RecN/SMC_N"/>
</dbReference>
<dbReference type="CDD" id="cd03241">
    <property type="entry name" value="ABC_RecN"/>
    <property type="match status" value="2"/>
</dbReference>
<keyword evidence="4" id="KW-0547">Nucleotide-binding</keyword>
<dbReference type="InterPro" id="IPR004604">
    <property type="entry name" value="DNA_recomb/repair_RecN"/>
</dbReference>
<evidence type="ECO:0000256" key="6">
    <source>
        <dbReference type="ARBA" id="ARBA00022840"/>
    </source>
</evidence>
<evidence type="ECO:0000259" key="11">
    <source>
        <dbReference type="Pfam" id="PF02463"/>
    </source>
</evidence>
<keyword evidence="6" id="KW-0067">ATP-binding</keyword>
<keyword evidence="13" id="KW-1185">Reference proteome</keyword>
<dbReference type="PANTHER" id="PTHR11059:SF0">
    <property type="entry name" value="DNA REPAIR PROTEIN RECN"/>
    <property type="match status" value="1"/>
</dbReference>
<comment type="similarity">
    <text evidence="2 9">Belongs to the RecN family.</text>
</comment>
<protein>
    <recommendedName>
        <fullName evidence="3 9">DNA repair protein RecN</fullName>
    </recommendedName>
    <alternativeName>
        <fullName evidence="8 9">Recombination protein N</fullName>
    </alternativeName>
</protein>
<reference evidence="12 13" key="1">
    <citation type="journal article" date="2015" name="Genome Announc.">
        <title>Expanding the biotechnology potential of lactobacilli through comparative genomics of 213 strains and associated genera.</title>
        <authorList>
            <person name="Sun Z."/>
            <person name="Harris H.M."/>
            <person name="McCann A."/>
            <person name="Guo C."/>
            <person name="Argimon S."/>
            <person name="Zhang W."/>
            <person name="Yang X."/>
            <person name="Jeffery I.B."/>
            <person name="Cooney J.C."/>
            <person name="Kagawa T.F."/>
            <person name="Liu W."/>
            <person name="Song Y."/>
            <person name="Salvetti E."/>
            <person name="Wrobel A."/>
            <person name="Rasinkangas P."/>
            <person name="Parkhill J."/>
            <person name="Rea M.C."/>
            <person name="O'Sullivan O."/>
            <person name="Ritari J."/>
            <person name="Douillard F.P."/>
            <person name="Paul Ross R."/>
            <person name="Yang R."/>
            <person name="Briner A.E."/>
            <person name="Felis G.E."/>
            <person name="de Vos W.M."/>
            <person name="Barrangou R."/>
            <person name="Klaenhammer T.R."/>
            <person name="Caufield P.W."/>
            <person name="Cui Y."/>
            <person name="Zhang H."/>
            <person name="O'Toole P.W."/>
        </authorList>
    </citation>
    <scope>NUCLEOTIDE SEQUENCE [LARGE SCALE GENOMIC DNA]</scope>
    <source>
        <strain evidence="12 13">DSM 20690</strain>
    </source>
</reference>
<evidence type="ECO:0000256" key="2">
    <source>
        <dbReference type="ARBA" id="ARBA00009441"/>
    </source>
</evidence>
<comment type="function">
    <text evidence="1 9">May be involved in recombinational repair of damaged DNA.</text>
</comment>
<dbReference type="NCBIfam" id="TIGR00634">
    <property type="entry name" value="recN"/>
    <property type="match status" value="1"/>
</dbReference>
<dbReference type="GO" id="GO:0006281">
    <property type="term" value="P:DNA repair"/>
    <property type="evidence" value="ECO:0007669"/>
    <property type="project" value="UniProtKB-KW"/>
</dbReference>
<proteinExistence type="inferred from homology"/>
<feature type="coiled-coil region" evidence="10">
    <location>
        <begin position="159"/>
        <end position="189"/>
    </location>
</feature>
<accession>A0A0R2JVJ6</accession>
<dbReference type="Gene3D" id="3.40.50.300">
    <property type="entry name" value="P-loop containing nucleotide triphosphate hydrolases"/>
    <property type="match status" value="2"/>
</dbReference>
<evidence type="ECO:0000256" key="8">
    <source>
        <dbReference type="ARBA" id="ARBA00033408"/>
    </source>
</evidence>
<dbReference type="Pfam" id="PF02463">
    <property type="entry name" value="SMC_N"/>
    <property type="match status" value="1"/>
</dbReference>
<dbReference type="OrthoDB" id="9806954at2"/>
<evidence type="ECO:0000256" key="1">
    <source>
        <dbReference type="ARBA" id="ARBA00003618"/>
    </source>
</evidence>
<gene>
    <name evidence="12" type="ORF">IV52_GL000457</name>
</gene>
<organism evidence="12 13">
    <name type="scientific">Fructilactobacillus lindneri DSM 20690 = JCM 11027</name>
    <dbReference type="NCBI Taxonomy" id="1122148"/>
    <lineage>
        <taxon>Bacteria</taxon>
        <taxon>Bacillati</taxon>
        <taxon>Bacillota</taxon>
        <taxon>Bacilli</taxon>
        <taxon>Lactobacillales</taxon>
        <taxon>Lactobacillaceae</taxon>
        <taxon>Fructilactobacillus</taxon>
    </lineage>
</organism>
<dbReference type="SUPFAM" id="SSF52540">
    <property type="entry name" value="P-loop containing nucleoside triphosphate hydrolases"/>
    <property type="match status" value="2"/>
</dbReference>
<dbReference type="EMBL" id="JQBT01000032">
    <property type="protein sequence ID" value="KRN79052.1"/>
    <property type="molecule type" value="Genomic_DNA"/>
</dbReference>
<keyword evidence="7 9" id="KW-0234">DNA repair</keyword>
<keyword evidence="10" id="KW-0175">Coiled coil</keyword>
<evidence type="ECO:0000256" key="3">
    <source>
        <dbReference type="ARBA" id="ARBA00021315"/>
    </source>
</evidence>
<sequence>MLKEISIKNFAIIERLSVNFETGMTVLTGETGAGKSIIIDAVGLLAGGRGSQHFIRTGANKSVLQGLFQVPKGGLTEQKLDEYGIDHSDDNVILQRELYRNGRNICRINGMLVNTNTLKQVGETLVDIYGQNEHQLLMQSDQHLHLLDEFVGNQIKPVLQKYQSKYTEYLKLKKQLENKNQNEKEWAQRLDMLKYQVDEIEKAELTNGEEEELISEKDRLNNFQTINESLSNGLNNIEGNETVSPLDMIGEAMSSIEDIERLDDDFKKISENIKGAYYMLQDATGEISNQLDSLEFDENRLNEVQSRLNTIFELKHKYGDSIGQILQYFEKISRELHEMEIEENTGNDLEKNLADCVLQLNKLGKKLKSIRHDGAQKLKAEIHQQLADLYMDKTEFEVRFSSLSKDTFNRFGIENVEFYIRTNPGESMQPLSKIASGGELSRIMLALKTIFSKLQGITSIIFDEVDTGVSGRVAQAIADKIHGISIQSQALCITHLPQVAAMADHQYYISKHIDKEHRTETTIKLIKGEARVNELARMLAGTTVTKLTLEHAQELLKLADKEKETNV</sequence>
<evidence type="ECO:0000256" key="9">
    <source>
        <dbReference type="PIRNR" id="PIRNR003128"/>
    </source>
</evidence>
<keyword evidence="5 9" id="KW-0227">DNA damage</keyword>
<evidence type="ECO:0000313" key="13">
    <source>
        <dbReference type="Proteomes" id="UP000051565"/>
    </source>
</evidence>
<feature type="domain" description="RecF/RecN/SMC N-terminal" evidence="11">
    <location>
        <begin position="1"/>
        <end position="511"/>
    </location>
</feature>